<dbReference type="SUPFAM" id="SSF55874">
    <property type="entry name" value="ATPase domain of HSP90 chaperone/DNA topoisomerase II/histidine kinase"/>
    <property type="match status" value="1"/>
</dbReference>
<dbReference type="Gene3D" id="3.30.565.10">
    <property type="entry name" value="Histidine kinase-like ATPase, C-terminal domain"/>
    <property type="match status" value="1"/>
</dbReference>
<organism evidence="1 2">
    <name type="scientific">Actinoplanes aureus</name>
    <dbReference type="NCBI Taxonomy" id="2792083"/>
    <lineage>
        <taxon>Bacteria</taxon>
        <taxon>Bacillati</taxon>
        <taxon>Actinomycetota</taxon>
        <taxon>Actinomycetes</taxon>
        <taxon>Micromonosporales</taxon>
        <taxon>Micromonosporaceae</taxon>
        <taxon>Actinoplanes</taxon>
    </lineage>
</organism>
<dbReference type="PANTHER" id="PTHR35526:SF3">
    <property type="entry name" value="ANTI-SIGMA-F FACTOR RSBW"/>
    <property type="match status" value="1"/>
</dbReference>
<dbReference type="InterPro" id="IPR050267">
    <property type="entry name" value="Anti-sigma-factor_SerPK"/>
</dbReference>
<comment type="caution">
    <text evidence="1">The sequence shown here is derived from an EMBL/GenBank/DDBJ whole genome shotgun (WGS) entry which is preliminary data.</text>
</comment>
<keyword evidence="1" id="KW-0547">Nucleotide-binding</keyword>
<reference evidence="1" key="1">
    <citation type="submission" date="2020-11" db="EMBL/GenBank/DDBJ databases">
        <title>Isolation and identification of active actinomycetes.</title>
        <authorList>
            <person name="Sun X."/>
        </authorList>
    </citation>
    <scope>NUCLEOTIDE SEQUENCE</scope>
    <source>
        <strain evidence="1">NEAU-A11</strain>
    </source>
</reference>
<dbReference type="Proteomes" id="UP000598146">
    <property type="component" value="Unassembled WGS sequence"/>
</dbReference>
<sequence>MERDATGTGTDPPVAALIDHETGIIELTVNGHWDRRLSAAAYRTAQKCLAEHPAGLAIDLLGLHDPRSASAPVWMTVAAQGGRLQPPVPVVACVPPATRLAGRLDRLGARAHLSLFSTVGLARTAITSHRPTTSQVRLQLPPVPASVAHARQIVSAACAEWHMEAVRPRALLVVSELVANAVLHVGGPIDVVISHRGTLRRAATRGATSLHLAVYDKDVRMPPPSGSGMGLRLVSVASQAWGVLPARDGKVVWAILRETARPNEVTR</sequence>
<dbReference type="EMBL" id="JADQTO010000026">
    <property type="protein sequence ID" value="MBG0567290.1"/>
    <property type="molecule type" value="Genomic_DNA"/>
</dbReference>
<keyword evidence="2" id="KW-1185">Reference proteome</keyword>
<dbReference type="GO" id="GO:0005524">
    <property type="term" value="F:ATP binding"/>
    <property type="evidence" value="ECO:0007669"/>
    <property type="project" value="UniProtKB-KW"/>
</dbReference>
<gene>
    <name evidence="1" type="ORF">I4J89_38160</name>
</gene>
<accession>A0A931CCB2</accession>
<dbReference type="PANTHER" id="PTHR35526">
    <property type="entry name" value="ANTI-SIGMA-F FACTOR RSBW-RELATED"/>
    <property type="match status" value="1"/>
</dbReference>
<keyword evidence="1" id="KW-0067">ATP-binding</keyword>
<dbReference type="CDD" id="cd16936">
    <property type="entry name" value="HATPase_RsbW-like"/>
    <property type="match status" value="1"/>
</dbReference>
<dbReference type="RefSeq" id="WP_196419064.1">
    <property type="nucleotide sequence ID" value="NZ_JADQTO010000026.1"/>
</dbReference>
<dbReference type="AlphaFoldDB" id="A0A931CCB2"/>
<dbReference type="InterPro" id="IPR036890">
    <property type="entry name" value="HATPase_C_sf"/>
</dbReference>
<evidence type="ECO:0000313" key="2">
    <source>
        <dbReference type="Proteomes" id="UP000598146"/>
    </source>
</evidence>
<protein>
    <submittedName>
        <fullName evidence="1">ATP-binding protein</fullName>
    </submittedName>
</protein>
<name>A0A931CCB2_9ACTN</name>
<evidence type="ECO:0000313" key="1">
    <source>
        <dbReference type="EMBL" id="MBG0567290.1"/>
    </source>
</evidence>
<proteinExistence type="predicted"/>